<feature type="compositionally biased region" description="Low complexity" evidence="1">
    <location>
        <begin position="212"/>
        <end position="224"/>
    </location>
</feature>
<dbReference type="InterPro" id="IPR011992">
    <property type="entry name" value="EF-hand-dom_pair"/>
</dbReference>
<keyword evidence="4" id="KW-1185">Reference proteome</keyword>
<evidence type="ECO:0000259" key="2">
    <source>
        <dbReference type="Pfam" id="PF12763"/>
    </source>
</evidence>
<reference evidence="4" key="2">
    <citation type="submission" date="2015-01" db="EMBL/GenBank/DDBJ databases">
        <title>Evolutionary Origins and Diversification of the Mycorrhizal Mutualists.</title>
        <authorList>
            <consortium name="DOE Joint Genome Institute"/>
            <consortium name="Mycorrhizal Genomics Consortium"/>
            <person name="Kohler A."/>
            <person name="Kuo A."/>
            <person name="Nagy L.G."/>
            <person name="Floudas D."/>
            <person name="Copeland A."/>
            <person name="Barry K.W."/>
            <person name="Cichocki N."/>
            <person name="Veneault-Fourrey C."/>
            <person name="LaButti K."/>
            <person name="Lindquist E.A."/>
            <person name="Lipzen A."/>
            <person name="Lundell T."/>
            <person name="Morin E."/>
            <person name="Murat C."/>
            <person name="Riley R."/>
            <person name="Ohm R."/>
            <person name="Sun H."/>
            <person name="Tunlid A."/>
            <person name="Henrissat B."/>
            <person name="Grigoriev I.V."/>
            <person name="Hibbett D.S."/>
            <person name="Martin F."/>
        </authorList>
    </citation>
    <scope>NUCLEOTIDE SEQUENCE [LARGE SCALE GENOMIC DNA]</scope>
    <source>
        <strain evidence="4">MUT 4182</strain>
    </source>
</reference>
<name>A0A0C3KB70_9AGAM</name>
<feature type="compositionally biased region" description="Low complexity" evidence="1">
    <location>
        <begin position="328"/>
        <end position="350"/>
    </location>
</feature>
<dbReference type="HOGENOM" id="CLU_024941_0_0_1"/>
<feature type="compositionally biased region" description="Low complexity" evidence="1">
    <location>
        <begin position="237"/>
        <end position="255"/>
    </location>
</feature>
<sequence length="530" mass="56149">MSIRDRVRALEQAAASSSSTPSSRPSLPSPRTSLTFSSDDALTAGSSSAPASPKQQSSILDDLDSFVFAGPPSSSSSPGSTSLSPHRPAQPPPVPFKPVAITANASRATSPPRQSPQQQPLISFTSPPRSVRARAEGERGGSIVPPNLPPRKVPSNQSLNSNGVAPPPLPRRTSPGAPPSPNFGGMKRSDSLTIEAAAEAFGSGRTSRHTHASSTSSFQSLSLSDNDQNEHDDVLSIDDSTATLSSLTPSLSSKLDGSRNGKPIPPPVPQRPILRQSSGSSSSSSSHPSLKSTSQPTAKVSGYFTQPPVQQNLPYQIRRTAPPPPLKPSAGSSASASPSPSFSASSTALSRKPPPPPLGGLSPGPFSASTVTASPPAPSGRRRAPIPPPARARYEDLFDRNLRQAQPNAQQRDLLAPSPELPPRPSPRSRPGWRGTSIDLRTTGQDELNSKENENKLHGQVVRRIWSCSKLDRRVLKDIWSDCDPACNGYIDREAFVQGMWRIDEELTRKNALKRGVLQGRSASGAAFRR</sequence>
<dbReference type="AlphaFoldDB" id="A0A0C3KB70"/>
<feature type="region of interest" description="Disordered" evidence="1">
    <location>
        <begin position="406"/>
        <end position="454"/>
    </location>
</feature>
<proteinExistence type="predicted"/>
<evidence type="ECO:0000313" key="3">
    <source>
        <dbReference type="EMBL" id="KIO18693.1"/>
    </source>
</evidence>
<evidence type="ECO:0000313" key="4">
    <source>
        <dbReference type="Proteomes" id="UP000054248"/>
    </source>
</evidence>
<feature type="compositionally biased region" description="Pro residues" evidence="1">
    <location>
        <begin position="165"/>
        <end position="181"/>
    </location>
</feature>
<feature type="compositionally biased region" description="Low complexity" evidence="1">
    <location>
        <begin position="271"/>
        <end position="294"/>
    </location>
</feature>
<gene>
    <name evidence="3" type="ORF">M407DRAFT_31650</name>
</gene>
<feature type="compositionally biased region" description="Low complexity" evidence="1">
    <location>
        <begin position="46"/>
        <end position="58"/>
    </location>
</feature>
<feature type="compositionally biased region" description="Polar residues" evidence="1">
    <location>
        <begin position="154"/>
        <end position="163"/>
    </location>
</feature>
<dbReference type="Proteomes" id="UP000054248">
    <property type="component" value="Unassembled WGS sequence"/>
</dbReference>
<accession>A0A0C3KB70</accession>
<feature type="region of interest" description="Disordered" evidence="1">
    <location>
        <begin position="1"/>
        <end position="389"/>
    </location>
</feature>
<feature type="compositionally biased region" description="Low complexity" evidence="1">
    <location>
        <begin position="71"/>
        <end position="85"/>
    </location>
</feature>
<feature type="compositionally biased region" description="Low complexity" evidence="1">
    <location>
        <begin position="16"/>
        <end position="38"/>
    </location>
</feature>
<dbReference type="Gene3D" id="1.10.238.10">
    <property type="entry name" value="EF-hand"/>
    <property type="match status" value="1"/>
</dbReference>
<dbReference type="EMBL" id="KN823268">
    <property type="protein sequence ID" value="KIO18693.1"/>
    <property type="molecule type" value="Genomic_DNA"/>
</dbReference>
<protein>
    <recommendedName>
        <fullName evidence="2">EH domain-containing protein</fullName>
    </recommendedName>
</protein>
<reference evidence="3 4" key="1">
    <citation type="submission" date="2014-04" db="EMBL/GenBank/DDBJ databases">
        <authorList>
            <consortium name="DOE Joint Genome Institute"/>
            <person name="Kuo A."/>
            <person name="Girlanda M."/>
            <person name="Perotto S."/>
            <person name="Kohler A."/>
            <person name="Nagy L.G."/>
            <person name="Floudas D."/>
            <person name="Copeland A."/>
            <person name="Barry K.W."/>
            <person name="Cichocki N."/>
            <person name="Veneault-Fourrey C."/>
            <person name="LaButti K."/>
            <person name="Lindquist E.A."/>
            <person name="Lipzen A."/>
            <person name="Lundell T."/>
            <person name="Morin E."/>
            <person name="Murat C."/>
            <person name="Sun H."/>
            <person name="Tunlid A."/>
            <person name="Henrissat B."/>
            <person name="Grigoriev I.V."/>
            <person name="Hibbett D.S."/>
            <person name="Martin F."/>
            <person name="Nordberg H.P."/>
            <person name="Cantor M.N."/>
            <person name="Hua S.X."/>
        </authorList>
    </citation>
    <scope>NUCLEOTIDE SEQUENCE [LARGE SCALE GENOMIC DNA]</scope>
    <source>
        <strain evidence="3 4">MUT 4182</strain>
    </source>
</reference>
<dbReference type="OrthoDB" id="3261668at2759"/>
<dbReference type="Pfam" id="PF12763">
    <property type="entry name" value="EH"/>
    <property type="match status" value="1"/>
</dbReference>
<dbReference type="SUPFAM" id="SSF47473">
    <property type="entry name" value="EF-hand"/>
    <property type="match status" value="1"/>
</dbReference>
<feature type="compositionally biased region" description="Low complexity" evidence="1">
    <location>
        <begin position="110"/>
        <end position="120"/>
    </location>
</feature>
<feature type="compositionally biased region" description="Polar residues" evidence="1">
    <location>
        <begin position="295"/>
        <end position="314"/>
    </location>
</feature>
<evidence type="ECO:0000256" key="1">
    <source>
        <dbReference type="SAM" id="MobiDB-lite"/>
    </source>
</evidence>
<organism evidence="3 4">
    <name type="scientific">Tulasnella calospora MUT 4182</name>
    <dbReference type="NCBI Taxonomy" id="1051891"/>
    <lineage>
        <taxon>Eukaryota</taxon>
        <taxon>Fungi</taxon>
        <taxon>Dikarya</taxon>
        <taxon>Basidiomycota</taxon>
        <taxon>Agaricomycotina</taxon>
        <taxon>Agaricomycetes</taxon>
        <taxon>Cantharellales</taxon>
        <taxon>Tulasnellaceae</taxon>
        <taxon>Tulasnella</taxon>
    </lineage>
</organism>
<feature type="domain" description="EH" evidence="2">
    <location>
        <begin position="451"/>
        <end position="500"/>
    </location>
</feature>
<dbReference type="STRING" id="1051891.A0A0C3KB70"/>
<dbReference type="InterPro" id="IPR000261">
    <property type="entry name" value="EH_dom"/>
</dbReference>
<feature type="compositionally biased region" description="Pro residues" evidence="1">
    <location>
        <begin position="419"/>
        <end position="428"/>
    </location>
</feature>